<evidence type="ECO:0000256" key="2">
    <source>
        <dbReference type="ARBA" id="ARBA00022692"/>
    </source>
</evidence>
<keyword evidence="4 5" id="KW-0472">Membrane</keyword>
<evidence type="ECO:0000313" key="8">
    <source>
        <dbReference type="Proteomes" id="UP001501475"/>
    </source>
</evidence>
<evidence type="ECO:0000256" key="3">
    <source>
        <dbReference type="ARBA" id="ARBA00022989"/>
    </source>
</evidence>
<dbReference type="InterPro" id="IPR011701">
    <property type="entry name" value="MFS"/>
</dbReference>
<evidence type="ECO:0000259" key="6">
    <source>
        <dbReference type="PROSITE" id="PS50850"/>
    </source>
</evidence>
<dbReference type="PROSITE" id="PS50850">
    <property type="entry name" value="MFS"/>
    <property type="match status" value="1"/>
</dbReference>
<gene>
    <name evidence="7" type="ORF">GCM10009810_23980</name>
</gene>
<feature type="transmembrane region" description="Helical" evidence="5">
    <location>
        <begin position="256"/>
        <end position="277"/>
    </location>
</feature>
<keyword evidence="8" id="KW-1185">Reference proteome</keyword>
<dbReference type="Gene3D" id="1.20.1250.20">
    <property type="entry name" value="MFS general substrate transporter like domains"/>
    <property type="match status" value="2"/>
</dbReference>
<sequence>MTPAPVDRSVALAARTSVFALFTLAGLAFAGWASRIADAKLELGLSAGELGATLFAMSLGSVLALPSTGKLIERFGLPAVVGTALAMAATGILVIGLGVDVAHSRALLMVGLFLAGLGVGSWDVGMNLEGADVERHLGRAIMPHFHAAFSGGTVVSALLGAALSWAGVRILVHMVAIAVLVVVIGVWSLRSLLPHDATAAGATAAHHAGAGTKAASAWTEPRTLLIGFVVLVAAFTEGTANDWLAVAFHEGYDLPTWAGVLAFATFLTFMTVGRLVGTGLLDRHGRVPVLRVSFGLAVLGALLVIFGGAVLAYLGAAIWGLGAALGFPVGMSASADDPARAASRMSVVATIGYAAFIAGPPLLGFLGDHVGVLKSLLVVGAGAILALLMVPSVREPEPEAAPTVPSDAATGSA</sequence>
<dbReference type="InterPro" id="IPR051788">
    <property type="entry name" value="MFS_Transporter"/>
</dbReference>
<dbReference type="PANTHER" id="PTHR23514:SF13">
    <property type="entry name" value="INNER MEMBRANE PROTEIN YBJJ"/>
    <property type="match status" value="1"/>
</dbReference>
<feature type="transmembrane region" description="Helical" evidence="5">
    <location>
        <begin position="45"/>
        <end position="65"/>
    </location>
</feature>
<accession>A0ABP4WZG6</accession>
<protein>
    <submittedName>
        <fullName evidence="7">MFS transporter</fullName>
    </submittedName>
</protein>
<feature type="domain" description="Major facilitator superfamily (MFS) profile" evidence="6">
    <location>
        <begin position="9"/>
        <end position="398"/>
    </location>
</feature>
<feature type="transmembrane region" description="Helical" evidence="5">
    <location>
        <begin position="145"/>
        <end position="164"/>
    </location>
</feature>
<keyword evidence="3 5" id="KW-1133">Transmembrane helix</keyword>
<dbReference type="SUPFAM" id="SSF103473">
    <property type="entry name" value="MFS general substrate transporter"/>
    <property type="match status" value="1"/>
</dbReference>
<feature type="transmembrane region" description="Helical" evidence="5">
    <location>
        <begin position="289"/>
        <end position="310"/>
    </location>
</feature>
<proteinExistence type="predicted"/>
<evidence type="ECO:0000256" key="1">
    <source>
        <dbReference type="ARBA" id="ARBA00004651"/>
    </source>
</evidence>
<dbReference type="Pfam" id="PF07690">
    <property type="entry name" value="MFS_1"/>
    <property type="match status" value="1"/>
</dbReference>
<feature type="transmembrane region" description="Helical" evidence="5">
    <location>
        <begin position="316"/>
        <end position="335"/>
    </location>
</feature>
<keyword evidence="2 5" id="KW-0812">Transmembrane</keyword>
<dbReference type="InterPro" id="IPR020846">
    <property type="entry name" value="MFS_dom"/>
</dbReference>
<feature type="transmembrane region" description="Helical" evidence="5">
    <location>
        <begin position="347"/>
        <end position="366"/>
    </location>
</feature>
<organism evidence="7 8">
    <name type="scientific">Nostocoides vanveenii</name>
    <dbReference type="NCBI Taxonomy" id="330835"/>
    <lineage>
        <taxon>Bacteria</taxon>
        <taxon>Bacillati</taxon>
        <taxon>Actinomycetota</taxon>
        <taxon>Actinomycetes</taxon>
        <taxon>Micrococcales</taxon>
        <taxon>Intrasporangiaceae</taxon>
        <taxon>Nostocoides</taxon>
    </lineage>
</organism>
<reference evidence="8" key="1">
    <citation type="journal article" date="2019" name="Int. J. Syst. Evol. Microbiol.">
        <title>The Global Catalogue of Microorganisms (GCM) 10K type strain sequencing project: providing services to taxonomists for standard genome sequencing and annotation.</title>
        <authorList>
            <consortium name="The Broad Institute Genomics Platform"/>
            <consortium name="The Broad Institute Genome Sequencing Center for Infectious Disease"/>
            <person name="Wu L."/>
            <person name="Ma J."/>
        </authorList>
    </citation>
    <scope>NUCLEOTIDE SEQUENCE [LARGE SCALE GENOMIC DNA]</scope>
    <source>
        <strain evidence="8">JCM 15591</strain>
    </source>
</reference>
<dbReference type="InterPro" id="IPR036259">
    <property type="entry name" value="MFS_trans_sf"/>
</dbReference>
<feature type="transmembrane region" description="Helical" evidence="5">
    <location>
        <begin position="12"/>
        <end position="33"/>
    </location>
</feature>
<evidence type="ECO:0000313" key="7">
    <source>
        <dbReference type="EMBL" id="GAA1764084.1"/>
    </source>
</evidence>
<name>A0ABP4WZG6_9MICO</name>
<evidence type="ECO:0000256" key="5">
    <source>
        <dbReference type="SAM" id="Phobius"/>
    </source>
</evidence>
<evidence type="ECO:0000256" key="4">
    <source>
        <dbReference type="ARBA" id="ARBA00023136"/>
    </source>
</evidence>
<dbReference type="PANTHER" id="PTHR23514">
    <property type="entry name" value="BYPASS OF STOP CODON PROTEIN 6"/>
    <property type="match status" value="1"/>
</dbReference>
<dbReference type="EMBL" id="BAAAPN010000054">
    <property type="protein sequence ID" value="GAA1764084.1"/>
    <property type="molecule type" value="Genomic_DNA"/>
</dbReference>
<feature type="transmembrane region" description="Helical" evidence="5">
    <location>
        <begin position="77"/>
        <end position="99"/>
    </location>
</feature>
<dbReference type="Proteomes" id="UP001501475">
    <property type="component" value="Unassembled WGS sequence"/>
</dbReference>
<feature type="transmembrane region" description="Helical" evidence="5">
    <location>
        <begin position="105"/>
        <end position="124"/>
    </location>
</feature>
<feature type="transmembrane region" description="Helical" evidence="5">
    <location>
        <begin position="372"/>
        <end position="390"/>
    </location>
</feature>
<comment type="subcellular location">
    <subcellularLocation>
        <location evidence="1">Cell membrane</location>
        <topology evidence="1">Multi-pass membrane protein</topology>
    </subcellularLocation>
</comment>
<comment type="caution">
    <text evidence="7">The sequence shown here is derived from an EMBL/GenBank/DDBJ whole genome shotgun (WGS) entry which is preliminary data.</text>
</comment>
<feature type="transmembrane region" description="Helical" evidence="5">
    <location>
        <begin position="170"/>
        <end position="189"/>
    </location>
</feature>
<dbReference type="CDD" id="cd17393">
    <property type="entry name" value="MFS_MosC_like"/>
    <property type="match status" value="1"/>
</dbReference>
<dbReference type="RefSeq" id="WP_344066587.1">
    <property type="nucleotide sequence ID" value="NZ_BAAAPN010000054.1"/>
</dbReference>